<evidence type="ECO:0000313" key="5">
    <source>
        <dbReference type="Proteomes" id="UP000477083"/>
    </source>
</evidence>
<keyword evidence="2" id="KW-0012">Acyltransferase</keyword>
<organism evidence="4 5">
    <name type="scientific">Frigidibacter albus</name>
    <dbReference type="NCBI Taxonomy" id="1465486"/>
    <lineage>
        <taxon>Bacteria</taxon>
        <taxon>Pseudomonadati</taxon>
        <taxon>Pseudomonadota</taxon>
        <taxon>Alphaproteobacteria</taxon>
        <taxon>Rhodobacterales</taxon>
        <taxon>Paracoccaceae</taxon>
        <taxon>Frigidibacter</taxon>
    </lineage>
</organism>
<dbReference type="RefSeq" id="WP_161342956.1">
    <property type="nucleotide sequence ID" value="NZ_BMGW01000001.1"/>
</dbReference>
<dbReference type="PANTHER" id="PTHR43877">
    <property type="entry name" value="AMINOALKYLPHOSPHONATE N-ACETYLTRANSFERASE-RELATED-RELATED"/>
    <property type="match status" value="1"/>
</dbReference>
<dbReference type="InterPro" id="IPR016181">
    <property type="entry name" value="Acyl_CoA_acyltransferase"/>
</dbReference>
<dbReference type="PANTHER" id="PTHR43877:SF2">
    <property type="entry name" value="AMINOALKYLPHOSPHONATE N-ACETYLTRANSFERASE-RELATED"/>
    <property type="match status" value="1"/>
</dbReference>
<dbReference type="EMBL" id="WWNR01000001">
    <property type="protein sequence ID" value="MZQ87920.1"/>
    <property type="molecule type" value="Genomic_DNA"/>
</dbReference>
<keyword evidence="5" id="KW-1185">Reference proteome</keyword>
<dbReference type="SUPFAM" id="SSF55729">
    <property type="entry name" value="Acyl-CoA N-acyltransferases (Nat)"/>
    <property type="match status" value="1"/>
</dbReference>
<comment type="caution">
    <text evidence="4">The sequence shown here is derived from an EMBL/GenBank/DDBJ whole genome shotgun (WGS) entry which is preliminary data.</text>
</comment>
<proteinExistence type="predicted"/>
<dbReference type="Pfam" id="PF13508">
    <property type="entry name" value="Acetyltransf_7"/>
    <property type="match status" value="1"/>
</dbReference>
<evidence type="ECO:0000259" key="3">
    <source>
        <dbReference type="PROSITE" id="PS51186"/>
    </source>
</evidence>
<dbReference type="InterPro" id="IPR050832">
    <property type="entry name" value="Bact_Acetyltransf"/>
</dbReference>
<accession>A0A6L8VFA9</accession>
<evidence type="ECO:0000256" key="1">
    <source>
        <dbReference type="ARBA" id="ARBA00022679"/>
    </source>
</evidence>
<protein>
    <submittedName>
        <fullName evidence="4">GNAT family N-acetyltransferase</fullName>
    </submittedName>
</protein>
<dbReference type="AlphaFoldDB" id="A0A6L8VFA9"/>
<dbReference type="CDD" id="cd04301">
    <property type="entry name" value="NAT_SF"/>
    <property type="match status" value="1"/>
</dbReference>
<dbReference type="Gene3D" id="3.40.630.30">
    <property type="match status" value="1"/>
</dbReference>
<feature type="domain" description="N-acetyltransferase" evidence="3">
    <location>
        <begin position="1"/>
        <end position="150"/>
    </location>
</feature>
<reference evidence="4 5" key="1">
    <citation type="submission" date="2020-01" db="EMBL/GenBank/DDBJ databases">
        <title>Frigidibacter albus SP32T (=CGMCC 1.13995T).</title>
        <authorList>
            <person name="Liao X."/>
        </authorList>
    </citation>
    <scope>NUCLEOTIDE SEQUENCE [LARGE SCALE GENOMIC DNA]</scope>
    <source>
        <strain evidence="4 5">SP32</strain>
    </source>
</reference>
<evidence type="ECO:0000313" key="4">
    <source>
        <dbReference type="EMBL" id="MZQ87920.1"/>
    </source>
</evidence>
<dbReference type="GO" id="GO:0016747">
    <property type="term" value="F:acyltransferase activity, transferring groups other than amino-acyl groups"/>
    <property type="evidence" value="ECO:0007669"/>
    <property type="project" value="InterPro"/>
</dbReference>
<dbReference type="OrthoDB" id="9789603at2"/>
<name>A0A6L8VFA9_9RHOB</name>
<gene>
    <name evidence="4" type="ORF">GS660_02260</name>
</gene>
<dbReference type="PROSITE" id="PS51186">
    <property type="entry name" value="GNAT"/>
    <property type="match status" value="1"/>
</dbReference>
<evidence type="ECO:0000256" key="2">
    <source>
        <dbReference type="ARBA" id="ARBA00023315"/>
    </source>
</evidence>
<sequence length="150" mass="15971">MRQLGSDDDFREVLALIRSAFAYMQGRIDPPSSMKRLTVADLARAAAMGEVWVAGDPILGCVVLTPAADALHLGKLAVADAARGTGLGRALVARAEASARARGLPAVQLQCRVELTALHGFYRALGYVEVGRSAHPGFDRPTSVTFRKQV</sequence>
<dbReference type="InterPro" id="IPR000182">
    <property type="entry name" value="GNAT_dom"/>
</dbReference>
<keyword evidence="1 4" id="KW-0808">Transferase</keyword>
<dbReference type="Proteomes" id="UP000477083">
    <property type="component" value="Unassembled WGS sequence"/>
</dbReference>